<reference evidence="6" key="1">
    <citation type="submission" date="2015-01" db="EMBL/GenBank/DDBJ databases">
        <authorList>
            <person name="Manzoor Shahid"/>
            <person name="Zubair Saima"/>
        </authorList>
    </citation>
    <scope>NUCLEOTIDE SEQUENCE [LARGE SCALE GENOMIC DNA]</scope>
    <source>
        <strain evidence="6">Sp3</strain>
    </source>
</reference>
<dbReference type="GO" id="GO:0004802">
    <property type="term" value="F:transketolase activity"/>
    <property type="evidence" value="ECO:0007669"/>
    <property type="project" value="UniProtKB-EC"/>
</dbReference>
<evidence type="ECO:0000313" key="6">
    <source>
        <dbReference type="Proteomes" id="UP000046155"/>
    </source>
</evidence>
<evidence type="ECO:0000256" key="1">
    <source>
        <dbReference type="ARBA" id="ARBA00001964"/>
    </source>
</evidence>
<organism evidence="5 6">
    <name type="scientific">Syntrophaceticus schinkii</name>
    <dbReference type="NCBI Taxonomy" id="499207"/>
    <lineage>
        <taxon>Bacteria</taxon>
        <taxon>Bacillati</taxon>
        <taxon>Bacillota</taxon>
        <taxon>Clostridia</taxon>
        <taxon>Thermoanaerobacterales</taxon>
        <taxon>Thermoanaerobacterales Family III. Incertae Sedis</taxon>
        <taxon>Syntrophaceticus</taxon>
    </lineage>
</organism>
<dbReference type="Gene3D" id="3.40.50.970">
    <property type="match status" value="1"/>
</dbReference>
<evidence type="ECO:0000256" key="3">
    <source>
        <dbReference type="ARBA" id="ARBA00023052"/>
    </source>
</evidence>
<keyword evidence="3" id="KW-0786">Thiamine pyrophosphate</keyword>
<dbReference type="Proteomes" id="UP000046155">
    <property type="component" value="Unassembled WGS sequence"/>
</dbReference>
<keyword evidence="6" id="KW-1185">Reference proteome</keyword>
<dbReference type="SUPFAM" id="SSF52518">
    <property type="entry name" value="Thiamin diphosphate-binding fold (THDP-binding)"/>
    <property type="match status" value="1"/>
</dbReference>
<dbReference type="PANTHER" id="PTHR47514">
    <property type="entry name" value="TRANSKETOLASE N-TERMINAL SECTION-RELATED"/>
    <property type="match status" value="1"/>
</dbReference>
<comment type="similarity">
    <text evidence="2">Belongs to the transketolase family.</text>
</comment>
<evidence type="ECO:0000256" key="2">
    <source>
        <dbReference type="ARBA" id="ARBA00007131"/>
    </source>
</evidence>
<dbReference type="RefSeq" id="WP_044664465.1">
    <property type="nucleotide sequence ID" value="NZ_CDRZ01000078.1"/>
</dbReference>
<accession>A0A0B7MJB0</accession>
<dbReference type="EC" id="2.2.1.1" evidence="5"/>
<dbReference type="CDD" id="cd02012">
    <property type="entry name" value="TPP_TK"/>
    <property type="match status" value="1"/>
</dbReference>
<evidence type="ECO:0000313" key="5">
    <source>
        <dbReference type="EMBL" id="CEO88263.1"/>
    </source>
</evidence>
<protein>
    <submittedName>
        <fullName evidence="5">Putative transketolase N-terminal section</fullName>
        <ecNumber evidence="5">2.2.1.1</ecNumber>
    </submittedName>
</protein>
<comment type="cofactor">
    <cofactor evidence="1">
        <name>thiamine diphosphate</name>
        <dbReference type="ChEBI" id="CHEBI:58937"/>
    </cofactor>
</comment>
<evidence type="ECO:0000259" key="4">
    <source>
        <dbReference type="Pfam" id="PF00456"/>
    </source>
</evidence>
<dbReference type="AlphaFoldDB" id="A0A0B7MJB0"/>
<dbReference type="InterPro" id="IPR005474">
    <property type="entry name" value="Transketolase_N"/>
</dbReference>
<dbReference type="PANTHER" id="PTHR47514:SF1">
    <property type="entry name" value="TRANSKETOLASE N-TERMINAL SECTION-RELATED"/>
    <property type="match status" value="1"/>
</dbReference>
<name>A0A0B7MJB0_9FIRM</name>
<dbReference type="OrthoDB" id="8732661at2"/>
<dbReference type="InterPro" id="IPR029061">
    <property type="entry name" value="THDP-binding"/>
</dbReference>
<dbReference type="EMBL" id="CDRZ01000078">
    <property type="protein sequence ID" value="CEO88263.1"/>
    <property type="molecule type" value="Genomic_DNA"/>
</dbReference>
<feature type="domain" description="Transketolase N-terminal" evidence="4">
    <location>
        <begin position="19"/>
        <end position="275"/>
    </location>
</feature>
<sequence>MAETQKQMISDLETKAQLIRGDIIRMLAEAGSGHPGGSLSSVEIVTALYFNVLRIKPEEPGWPDRDRFILSKGHAAPLLYAALAERGFIPREELLTLRKLGTRLQGHPARGMVPGVEASTGSLGQGLSMGLGIALAGRLDQRDYRVYVLLGDGECQEGQVWEAAMAAAHYRTGNLTAILDYNGLQIDGPIKEVMSPLPFPDKWRSFGWAVREVDGHDFQDLLAAFDWAAGIKDRPSMIIANTVKGKGVSYMENEVGWHGKAPDKEQAAQALEEIGAGR</sequence>
<gene>
    <name evidence="5" type="ORF">SSCH_1690006</name>
</gene>
<proteinExistence type="inferred from homology"/>
<keyword evidence="5" id="KW-0808">Transferase</keyword>
<dbReference type="Pfam" id="PF00456">
    <property type="entry name" value="Transketolase_N"/>
    <property type="match status" value="1"/>
</dbReference>